<comment type="caution">
    <text evidence="3">The sequence shown here is derived from an EMBL/GenBank/DDBJ whole genome shotgun (WGS) entry which is preliminary data.</text>
</comment>
<evidence type="ECO:0000259" key="2">
    <source>
        <dbReference type="Pfam" id="PF21671"/>
    </source>
</evidence>
<sequence length="318" mass="32253">MRFTNLLPALALLSSVLGRASPATSPNPRYLVNRALANVNACVTVAVGTNVPPIVVAVIGSIKVAVQETLCLCTVNAVGGPVATATSATAISNALSRDTGITVTTLPVAGPGVTTSITVGALNDLLRPLGLDLTSLFINALIQALPAVVPVSGTNNACANYPTSGTFEPVAPTTAQCGDCFFRCTGTTPFLCPNTSGGGRFCSSTECSGPSAGAITMRRWLANQANVDLLCPTGLTACAIPGRSVKAGLKVDCLDTKSDVETCGGCEFPLHGQPKGVDCSVIDNAGSVSCVNGQCIVHSCRPGFVLVGSDCVRALKIE</sequence>
<feature type="signal peptide" evidence="1">
    <location>
        <begin position="1"/>
        <end position="22"/>
    </location>
</feature>
<evidence type="ECO:0000313" key="4">
    <source>
        <dbReference type="Proteomes" id="UP001164286"/>
    </source>
</evidence>
<dbReference type="Pfam" id="PF21671">
    <property type="entry name" value="CPL1-like"/>
    <property type="match status" value="1"/>
</dbReference>
<protein>
    <recommendedName>
        <fullName evidence="2">Protein CPL1-like domain-containing protein</fullName>
    </recommendedName>
</protein>
<dbReference type="Proteomes" id="UP001164286">
    <property type="component" value="Unassembled WGS sequence"/>
</dbReference>
<proteinExistence type="predicted"/>
<feature type="chain" id="PRO_5041320564" description="Protein CPL1-like domain-containing protein" evidence="1">
    <location>
        <begin position="23"/>
        <end position="318"/>
    </location>
</feature>
<organism evidence="3 4">
    <name type="scientific">Dioszegia hungarica</name>
    <dbReference type="NCBI Taxonomy" id="4972"/>
    <lineage>
        <taxon>Eukaryota</taxon>
        <taxon>Fungi</taxon>
        <taxon>Dikarya</taxon>
        <taxon>Basidiomycota</taxon>
        <taxon>Agaricomycotina</taxon>
        <taxon>Tremellomycetes</taxon>
        <taxon>Tremellales</taxon>
        <taxon>Bulleribasidiaceae</taxon>
        <taxon>Dioszegia</taxon>
    </lineage>
</organism>
<gene>
    <name evidence="3" type="ORF">MKK02DRAFT_43443</name>
</gene>
<evidence type="ECO:0000256" key="1">
    <source>
        <dbReference type="SAM" id="SignalP"/>
    </source>
</evidence>
<keyword evidence="1" id="KW-0732">Signal</keyword>
<dbReference type="InterPro" id="IPR038955">
    <property type="entry name" value="PriA/CPL1_fungi"/>
</dbReference>
<dbReference type="InterPro" id="IPR048661">
    <property type="entry name" value="CPL1-like"/>
</dbReference>
<dbReference type="GeneID" id="77731631"/>
<evidence type="ECO:0000313" key="3">
    <source>
        <dbReference type="EMBL" id="KAI9637518.1"/>
    </source>
</evidence>
<reference evidence="3" key="1">
    <citation type="journal article" date="2022" name="G3 (Bethesda)">
        <title>High quality genome of the basidiomycete yeast Dioszegia hungarica PDD-24b-2 isolated from cloud water.</title>
        <authorList>
            <person name="Jarrige D."/>
            <person name="Haridas S."/>
            <person name="Bleykasten-Grosshans C."/>
            <person name="Joly M."/>
            <person name="Nadalig T."/>
            <person name="Sancelme M."/>
            <person name="Vuilleumier S."/>
            <person name="Grigoriev I.V."/>
            <person name="Amato P."/>
            <person name="Bringel F."/>
        </authorList>
    </citation>
    <scope>NUCLEOTIDE SEQUENCE</scope>
    <source>
        <strain evidence="3">PDD-24b-2</strain>
    </source>
</reference>
<dbReference type="AlphaFoldDB" id="A0AA38HBX1"/>
<dbReference type="RefSeq" id="XP_052947295.1">
    <property type="nucleotide sequence ID" value="XM_053092426.1"/>
</dbReference>
<keyword evidence="4" id="KW-1185">Reference proteome</keyword>
<dbReference type="PANTHER" id="PTHR35192">
    <property type="entry name" value="PROTEIN, PUTATIVE-RELATED"/>
    <property type="match status" value="1"/>
</dbReference>
<accession>A0AA38HBX1</accession>
<dbReference type="PANTHER" id="PTHR35192:SF2">
    <property type="entry name" value="APPLE DOMAIN-CONTAINING PROTEIN"/>
    <property type="match status" value="1"/>
</dbReference>
<name>A0AA38HBX1_9TREE</name>
<dbReference type="EMBL" id="JAKWFO010000004">
    <property type="protein sequence ID" value="KAI9637518.1"/>
    <property type="molecule type" value="Genomic_DNA"/>
</dbReference>
<feature type="domain" description="Protein CPL1-like" evidence="2">
    <location>
        <begin position="252"/>
        <end position="306"/>
    </location>
</feature>